<organism evidence="13 14">
    <name type="scientific">Variovorax humicola</name>
    <dbReference type="NCBI Taxonomy" id="1769758"/>
    <lineage>
        <taxon>Bacteria</taxon>
        <taxon>Pseudomonadati</taxon>
        <taxon>Pseudomonadota</taxon>
        <taxon>Betaproteobacteria</taxon>
        <taxon>Burkholderiales</taxon>
        <taxon>Comamonadaceae</taxon>
        <taxon>Variovorax</taxon>
    </lineage>
</organism>
<dbReference type="RefSeq" id="WP_340361710.1">
    <property type="nucleotide sequence ID" value="NZ_JBBKZV010000001.1"/>
</dbReference>
<name>A0ABU8VS78_9BURK</name>
<protein>
    <submittedName>
        <fullName evidence="13">SMR family transporter</fullName>
    </submittedName>
</protein>
<feature type="transmembrane region" description="Helical" evidence="11">
    <location>
        <begin position="106"/>
        <end position="123"/>
    </location>
</feature>
<evidence type="ECO:0000256" key="7">
    <source>
        <dbReference type="ARBA" id="ARBA00022985"/>
    </source>
</evidence>
<dbReference type="InterPro" id="IPR000620">
    <property type="entry name" value="EamA_dom"/>
</dbReference>
<sequence length="129" mass="13382">MKALDFLWVLTGVLLNAAAQLLLKAGASTAGEISMSAGPAALWRTATGLALQPGIVGGLACYAISVVVWIVALSRVEVSVAYPMLSIGYVVNAALAWWLFGEQVTAQRWLGIGVIIIGVVLVARSGSTQ</sequence>
<dbReference type="InterPro" id="IPR037185">
    <property type="entry name" value="EmrE-like"/>
</dbReference>
<keyword evidence="3" id="KW-0444">Lipid biosynthesis</keyword>
<evidence type="ECO:0000313" key="13">
    <source>
        <dbReference type="EMBL" id="MEJ8820661.1"/>
    </source>
</evidence>
<dbReference type="PANTHER" id="PTHR30561">
    <property type="entry name" value="SMR FAMILY PROTON-DEPENDENT DRUG EFFLUX TRANSPORTER SUGE"/>
    <property type="match status" value="1"/>
</dbReference>
<evidence type="ECO:0000256" key="8">
    <source>
        <dbReference type="ARBA" id="ARBA00022989"/>
    </source>
</evidence>
<evidence type="ECO:0000313" key="14">
    <source>
        <dbReference type="Proteomes" id="UP001363010"/>
    </source>
</evidence>
<accession>A0ABU8VS78</accession>
<feature type="transmembrane region" description="Helical" evidence="11">
    <location>
        <begin position="54"/>
        <end position="73"/>
    </location>
</feature>
<keyword evidence="2" id="KW-1003">Cell membrane</keyword>
<dbReference type="Gene3D" id="1.10.3730.20">
    <property type="match status" value="1"/>
</dbReference>
<dbReference type="InterPro" id="IPR000390">
    <property type="entry name" value="Small_drug/metabolite_transptr"/>
</dbReference>
<comment type="caution">
    <text evidence="13">The sequence shown here is derived from an EMBL/GenBank/DDBJ whole genome shotgun (WGS) entry which is preliminary data.</text>
</comment>
<feature type="transmembrane region" description="Helical" evidence="11">
    <location>
        <begin position="80"/>
        <end position="100"/>
    </location>
</feature>
<evidence type="ECO:0000256" key="9">
    <source>
        <dbReference type="ARBA" id="ARBA00023098"/>
    </source>
</evidence>
<evidence type="ECO:0000256" key="5">
    <source>
        <dbReference type="ARBA" id="ARBA00022556"/>
    </source>
</evidence>
<dbReference type="SUPFAM" id="SSF103481">
    <property type="entry name" value="Multidrug resistance efflux transporter EmrE"/>
    <property type="match status" value="1"/>
</dbReference>
<keyword evidence="14" id="KW-1185">Reference proteome</keyword>
<keyword evidence="9" id="KW-0443">Lipid metabolism</keyword>
<evidence type="ECO:0000256" key="1">
    <source>
        <dbReference type="ARBA" id="ARBA00004651"/>
    </source>
</evidence>
<evidence type="ECO:0000259" key="12">
    <source>
        <dbReference type="Pfam" id="PF00892"/>
    </source>
</evidence>
<gene>
    <name evidence="13" type="ORF">WKW80_01260</name>
</gene>
<proteinExistence type="predicted"/>
<keyword evidence="10 11" id="KW-0472">Membrane</keyword>
<evidence type="ECO:0000256" key="3">
    <source>
        <dbReference type="ARBA" id="ARBA00022516"/>
    </source>
</evidence>
<keyword evidence="8 11" id="KW-1133">Transmembrane helix</keyword>
<keyword evidence="7" id="KW-0448">Lipopolysaccharide biosynthesis</keyword>
<comment type="subcellular location">
    <subcellularLocation>
        <location evidence="1">Cell membrane</location>
        <topology evidence="1">Multi-pass membrane protein</topology>
    </subcellularLocation>
</comment>
<evidence type="ECO:0000256" key="2">
    <source>
        <dbReference type="ARBA" id="ARBA00022475"/>
    </source>
</evidence>
<evidence type="ECO:0000256" key="4">
    <source>
        <dbReference type="ARBA" id="ARBA00022519"/>
    </source>
</evidence>
<dbReference type="PANTHER" id="PTHR30561:SF9">
    <property type="entry name" value="4-AMINO-4-DEOXY-L-ARABINOSE-PHOSPHOUNDECAPRENOL FLIPPASE SUBUNIT ARNF-RELATED"/>
    <property type="match status" value="1"/>
</dbReference>
<dbReference type="Proteomes" id="UP001363010">
    <property type="component" value="Unassembled WGS sequence"/>
</dbReference>
<dbReference type="EMBL" id="JBBKZV010000001">
    <property type="protein sequence ID" value="MEJ8820661.1"/>
    <property type="molecule type" value="Genomic_DNA"/>
</dbReference>
<evidence type="ECO:0000256" key="10">
    <source>
        <dbReference type="ARBA" id="ARBA00023136"/>
    </source>
</evidence>
<evidence type="ECO:0000256" key="6">
    <source>
        <dbReference type="ARBA" id="ARBA00022692"/>
    </source>
</evidence>
<keyword evidence="6 11" id="KW-0812">Transmembrane</keyword>
<keyword evidence="4" id="KW-0997">Cell inner membrane</keyword>
<dbReference type="Pfam" id="PF00892">
    <property type="entry name" value="EamA"/>
    <property type="match status" value="1"/>
</dbReference>
<feature type="domain" description="EamA" evidence="12">
    <location>
        <begin position="51"/>
        <end position="123"/>
    </location>
</feature>
<reference evidence="13 14" key="1">
    <citation type="submission" date="2024-03" db="EMBL/GenBank/DDBJ databases">
        <title>Novel species of the genus Variovorax.</title>
        <authorList>
            <person name="Liu Q."/>
            <person name="Xin Y.-H."/>
        </authorList>
    </citation>
    <scope>NUCLEOTIDE SEQUENCE [LARGE SCALE GENOMIC DNA]</scope>
    <source>
        <strain evidence="13 14">KACC 18501</strain>
    </source>
</reference>
<keyword evidence="5" id="KW-0441">Lipid A biosynthesis</keyword>
<evidence type="ECO:0000256" key="11">
    <source>
        <dbReference type="SAM" id="Phobius"/>
    </source>
</evidence>